<dbReference type="InterPro" id="IPR020846">
    <property type="entry name" value="MFS_dom"/>
</dbReference>
<evidence type="ECO:0000256" key="1">
    <source>
        <dbReference type="ARBA" id="ARBA00004651"/>
    </source>
</evidence>
<protein>
    <recommendedName>
        <fullName evidence="10">Major facilitator superfamily (MFS) profile domain-containing protein</fullName>
    </recommendedName>
</protein>
<dbReference type="EMBL" id="BRYA01000666">
    <property type="protein sequence ID" value="GMI28645.1"/>
    <property type="molecule type" value="Genomic_DNA"/>
</dbReference>
<dbReference type="OrthoDB" id="5296287at2759"/>
<dbReference type="PANTHER" id="PTHR43528">
    <property type="entry name" value="ALPHA-KETOGLUTARATE PERMEASE"/>
    <property type="match status" value="1"/>
</dbReference>
<feature type="transmembrane region" description="Helical" evidence="9">
    <location>
        <begin position="156"/>
        <end position="180"/>
    </location>
</feature>
<keyword evidence="7 9" id="KW-0472">Membrane</keyword>
<evidence type="ECO:0000256" key="6">
    <source>
        <dbReference type="ARBA" id="ARBA00022989"/>
    </source>
</evidence>
<keyword evidence="3" id="KW-1003">Cell membrane</keyword>
<evidence type="ECO:0000256" key="4">
    <source>
        <dbReference type="ARBA" id="ARBA00022692"/>
    </source>
</evidence>
<name>A0A9W7L4C7_9STRA</name>
<evidence type="ECO:0000313" key="11">
    <source>
        <dbReference type="EMBL" id="GMI28645.1"/>
    </source>
</evidence>
<dbReference type="InterPro" id="IPR005829">
    <property type="entry name" value="Sugar_transporter_CS"/>
</dbReference>
<feature type="transmembrane region" description="Helical" evidence="9">
    <location>
        <begin position="192"/>
        <end position="211"/>
    </location>
</feature>
<dbReference type="Pfam" id="PF00083">
    <property type="entry name" value="Sugar_tr"/>
    <property type="match status" value="1"/>
</dbReference>
<feature type="transmembrane region" description="Helical" evidence="9">
    <location>
        <begin position="335"/>
        <end position="354"/>
    </location>
</feature>
<keyword evidence="12" id="KW-1185">Reference proteome</keyword>
<dbReference type="Gene3D" id="1.20.1250.20">
    <property type="entry name" value="MFS general substrate transporter like domains"/>
    <property type="match status" value="2"/>
</dbReference>
<sequence>MTLGAVHGPNAPPPSLARTIAGLAGNILEWYDFAVFGYFSKILGDVFFPPDQEGNAALLESFAVFGGAFMARPIGGILMGYIGDTYGRKRALELSIFLMAGPTFLMGCLPPYSLIGYWSIVLLCITRLLQGMSVGGQLMASAVFTIESQKDASKHGLYGSFVFATANFGTLLGGIIGEVMMDTLTDEQLHSWGWRVPFLSGILVAGFGFYLKYYEEEEEIGGGEEPAKDAHGGGTGTMSESSTGQEISPTPPKKNPIREAITTNLRATLSVGMVGSLWSSGFYVFFVWGATYMNDILEPPIEHAFAVNACALFVGVCIFFSIGGSLSDTFGRRPLMLVGSILSAFMAPLSLWLIDRYKDPYVAFLAQTMFGICLSIFGGPMTAWMVESFPPEARLTSMSIGYNIAQCIMGGTSPVISTSLVAVGSVAPGFFITACGLLAAVGIYISDISEPDRIKIEKVYGKGGGCGNADEVDTRGLLKEGYESEEEERKGGKQGGDADKIVIVDI</sequence>
<organism evidence="11 12">
    <name type="scientific">Triparma columacea</name>
    <dbReference type="NCBI Taxonomy" id="722753"/>
    <lineage>
        <taxon>Eukaryota</taxon>
        <taxon>Sar</taxon>
        <taxon>Stramenopiles</taxon>
        <taxon>Ochrophyta</taxon>
        <taxon>Bolidophyceae</taxon>
        <taxon>Parmales</taxon>
        <taxon>Triparmaceae</taxon>
        <taxon>Triparma</taxon>
    </lineage>
</organism>
<comment type="caution">
    <text evidence="11">The sequence shown here is derived from an EMBL/GenBank/DDBJ whole genome shotgun (WGS) entry which is preliminary data.</text>
</comment>
<feature type="transmembrane region" description="Helical" evidence="9">
    <location>
        <begin position="400"/>
        <end position="420"/>
    </location>
</feature>
<reference evidence="12" key="1">
    <citation type="journal article" date="2023" name="Commun. Biol.">
        <title>Genome analysis of Parmales, the sister group of diatoms, reveals the evolutionary specialization of diatoms from phago-mixotrophs to photoautotrophs.</title>
        <authorList>
            <person name="Ban H."/>
            <person name="Sato S."/>
            <person name="Yoshikawa S."/>
            <person name="Yamada K."/>
            <person name="Nakamura Y."/>
            <person name="Ichinomiya M."/>
            <person name="Sato N."/>
            <person name="Blanc-Mathieu R."/>
            <person name="Endo H."/>
            <person name="Kuwata A."/>
            <person name="Ogata H."/>
        </authorList>
    </citation>
    <scope>NUCLEOTIDE SEQUENCE [LARGE SCALE GENOMIC DNA]</scope>
</reference>
<dbReference type="PANTHER" id="PTHR43528:SF1">
    <property type="entry name" value="ALPHA-KETOGLUTARATE PERMEASE"/>
    <property type="match status" value="1"/>
</dbReference>
<feature type="transmembrane region" description="Helical" evidence="9">
    <location>
        <begin position="62"/>
        <end position="82"/>
    </location>
</feature>
<gene>
    <name evidence="11" type="ORF">TrCOL_g11757</name>
</gene>
<feature type="transmembrane region" description="Helical" evidence="9">
    <location>
        <begin position="426"/>
        <end position="445"/>
    </location>
</feature>
<dbReference type="Proteomes" id="UP001165065">
    <property type="component" value="Unassembled WGS sequence"/>
</dbReference>
<keyword evidence="2" id="KW-0813">Transport</keyword>
<evidence type="ECO:0000256" key="5">
    <source>
        <dbReference type="ARBA" id="ARBA00022847"/>
    </source>
</evidence>
<keyword evidence="6 9" id="KW-1133">Transmembrane helix</keyword>
<comment type="subcellular location">
    <subcellularLocation>
        <location evidence="1">Cell membrane</location>
        <topology evidence="1">Multi-pass membrane protein</topology>
    </subcellularLocation>
</comment>
<evidence type="ECO:0000259" key="10">
    <source>
        <dbReference type="PROSITE" id="PS50850"/>
    </source>
</evidence>
<dbReference type="InterPro" id="IPR036259">
    <property type="entry name" value="MFS_trans_sf"/>
</dbReference>
<evidence type="ECO:0000256" key="8">
    <source>
        <dbReference type="SAM" id="MobiDB-lite"/>
    </source>
</evidence>
<feature type="region of interest" description="Disordered" evidence="8">
    <location>
        <begin position="222"/>
        <end position="257"/>
    </location>
</feature>
<dbReference type="PROSITE" id="PS00217">
    <property type="entry name" value="SUGAR_TRANSPORT_2"/>
    <property type="match status" value="1"/>
</dbReference>
<dbReference type="AlphaFoldDB" id="A0A9W7L4C7"/>
<dbReference type="GO" id="GO:0005886">
    <property type="term" value="C:plasma membrane"/>
    <property type="evidence" value="ECO:0007669"/>
    <property type="project" value="UniProtKB-SubCell"/>
</dbReference>
<evidence type="ECO:0000313" key="12">
    <source>
        <dbReference type="Proteomes" id="UP001165065"/>
    </source>
</evidence>
<evidence type="ECO:0000256" key="3">
    <source>
        <dbReference type="ARBA" id="ARBA00022475"/>
    </source>
</evidence>
<keyword evidence="4 9" id="KW-0812">Transmembrane</keyword>
<dbReference type="GO" id="GO:0015293">
    <property type="term" value="F:symporter activity"/>
    <property type="evidence" value="ECO:0007669"/>
    <property type="project" value="UniProtKB-KW"/>
</dbReference>
<accession>A0A9W7L4C7</accession>
<evidence type="ECO:0000256" key="2">
    <source>
        <dbReference type="ARBA" id="ARBA00022448"/>
    </source>
</evidence>
<feature type="transmembrane region" description="Helical" evidence="9">
    <location>
        <begin position="360"/>
        <end position="379"/>
    </location>
</feature>
<dbReference type="InterPro" id="IPR005828">
    <property type="entry name" value="MFS_sugar_transport-like"/>
</dbReference>
<evidence type="ECO:0000256" key="9">
    <source>
        <dbReference type="SAM" id="Phobius"/>
    </source>
</evidence>
<keyword evidence="5" id="KW-0769">Symport</keyword>
<evidence type="ECO:0000256" key="7">
    <source>
        <dbReference type="ARBA" id="ARBA00023136"/>
    </source>
</evidence>
<proteinExistence type="predicted"/>
<dbReference type="SUPFAM" id="SSF103473">
    <property type="entry name" value="MFS general substrate transporter"/>
    <property type="match status" value="1"/>
</dbReference>
<feature type="domain" description="Major facilitator superfamily (MFS) profile" evidence="10">
    <location>
        <begin position="18"/>
        <end position="452"/>
    </location>
</feature>
<dbReference type="InterPro" id="IPR051084">
    <property type="entry name" value="H+-coupled_symporters"/>
</dbReference>
<dbReference type="PROSITE" id="PS50850">
    <property type="entry name" value="MFS"/>
    <property type="match status" value="1"/>
</dbReference>
<feature type="transmembrane region" description="Helical" evidence="9">
    <location>
        <begin position="303"/>
        <end position="323"/>
    </location>
</feature>
<feature type="transmembrane region" description="Helical" evidence="9">
    <location>
        <begin position="267"/>
        <end position="291"/>
    </location>
</feature>